<dbReference type="InterPro" id="IPR050072">
    <property type="entry name" value="Peptidase_M20A"/>
</dbReference>
<keyword evidence="9" id="KW-0170">Cobalt</keyword>
<reference evidence="11 12" key="1">
    <citation type="journal article" date="2016" name="Int. J. Syst. Evol. Microbiol.">
        <title>Ensifer glycinis sp. nov., an novel rhizobial species associated with Glycine spp.</title>
        <authorList>
            <person name="Yan H."/>
            <person name="Yan J."/>
            <person name="Sui X.H."/>
            <person name="Wang E.T."/>
            <person name="Chen W.X."/>
            <person name="Zhang X.X."/>
            <person name="Chen W.F."/>
        </authorList>
    </citation>
    <scope>NUCLEOTIDE SEQUENCE [LARGE SCALE GENOMIC DNA]</scope>
    <source>
        <strain evidence="11 12">CCBAU 23380</strain>
    </source>
</reference>
<evidence type="ECO:0000259" key="10">
    <source>
        <dbReference type="Pfam" id="PF07687"/>
    </source>
</evidence>
<evidence type="ECO:0000313" key="12">
    <source>
        <dbReference type="Proteomes" id="UP000094025"/>
    </source>
</evidence>
<dbReference type="Gene3D" id="3.30.70.360">
    <property type="match status" value="1"/>
</dbReference>
<keyword evidence="5" id="KW-0028">Amino-acid biosynthesis</keyword>
<dbReference type="OrthoDB" id="9809784at2"/>
<comment type="cofactor">
    <cofactor evidence="1">
        <name>Zn(2+)</name>
        <dbReference type="ChEBI" id="CHEBI:29105"/>
    </cofactor>
</comment>
<name>A0A178XM89_9HYPH</name>
<gene>
    <name evidence="11" type="ORF">AU381_17760</name>
</gene>
<evidence type="ECO:0000256" key="9">
    <source>
        <dbReference type="ARBA" id="ARBA00023285"/>
    </source>
</evidence>
<dbReference type="Gene3D" id="3.40.630.10">
    <property type="entry name" value="Zn peptidases"/>
    <property type="match status" value="1"/>
</dbReference>
<dbReference type="Pfam" id="PF07687">
    <property type="entry name" value="M20_dimer"/>
    <property type="match status" value="1"/>
</dbReference>
<keyword evidence="6" id="KW-0479">Metal-binding</keyword>
<dbReference type="PROSITE" id="PS00759">
    <property type="entry name" value="ARGE_DAPE_CPG2_2"/>
    <property type="match status" value="1"/>
</dbReference>
<organism evidence="11 12">
    <name type="scientific">Sinorhizobium glycinis</name>
    <dbReference type="NCBI Taxonomy" id="1472378"/>
    <lineage>
        <taxon>Bacteria</taxon>
        <taxon>Pseudomonadati</taxon>
        <taxon>Pseudomonadota</taxon>
        <taxon>Alphaproteobacteria</taxon>
        <taxon>Hyphomicrobiales</taxon>
        <taxon>Rhizobiaceae</taxon>
        <taxon>Sinorhizobium/Ensifer group</taxon>
        <taxon>Sinorhizobium</taxon>
    </lineage>
</organism>
<dbReference type="PANTHER" id="PTHR43808:SF31">
    <property type="entry name" value="N-ACETYL-L-CITRULLINE DEACETYLASE"/>
    <property type="match status" value="1"/>
</dbReference>
<dbReference type="EMBL" id="LPUX01000064">
    <property type="protein sequence ID" value="OAP36360.1"/>
    <property type="molecule type" value="Genomic_DNA"/>
</dbReference>
<dbReference type="PANTHER" id="PTHR43808">
    <property type="entry name" value="ACETYLORNITHINE DEACETYLASE"/>
    <property type="match status" value="1"/>
</dbReference>
<dbReference type="GO" id="GO:0006526">
    <property type="term" value="P:L-arginine biosynthetic process"/>
    <property type="evidence" value="ECO:0007669"/>
    <property type="project" value="UniProtKB-KW"/>
</dbReference>
<protein>
    <submittedName>
        <fullName evidence="11">Acetylornithine deacetylase</fullName>
    </submittedName>
</protein>
<evidence type="ECO:0000256" key="5">
    <source>
        <dbReference type="ARBA" id="ARBA00022605"/>
    </source>
</evidence>
<keyword evidence="8" id="KW-0862">Zinc</keyword>
<dbReference type="GO" id="GO:0046872">
    <property type="term" value="F:metal ion binding"/>
    <property type="evidence" value="ECO:0007669"/>
    <property type="project" value="UniProtKB-KW"/>
</dbReference>
<dbReference type="NCBIfam" id="TIGR01892">
    <property type="entry name" value="AcOrn-deacetyl"/>
    <property type="match status" value="1"/>
</dbReference>
<dbReference type="InterPro" id="IPR010169">
    <property type="entry name" value="AcOrn-deacetyl"/>
</dbReference>
<keyword evidence="3" id="KW-0963">Cytoplasm</keyword>
<dbReference type="STRING" id="1472378.AU381_17760"/>
<keyword evidence="4" id="KW-0055">Arginine biosynthesis</keyword>
<dbReference type="Proteomes" id="UP000094025">
    <property type="component" value="Unassembled WGS sequence"/>
</dbReference>
<dbReference type="NCBIfam" id="NF005710">
    <property type="entry name" value="PRK07522.1"/>
    <property type="match status" value="1"/>
</dbReference>
<evidence type="ECO:0000256" key="6">
    <source>
        <dbReference type="ARBA" id="ARBA00022723"/>
    </source>
</evidence>
<keyword evidence="12" id="KW-1185">Reference proteome</keyword>
<evidence type="ECO:0000256" key="1">
    <source>
        <dbReference type="ARBA" id="ARBA00001947"/>
    </source>
</evidence>
<dbReference type="AlphaFoldDB" id="A0A178XM89"/>
<dbReference type="InterPro" id="IPR002933">
    <property type="entry name" value="Peptidase_M20"/>
</dbReference>
<proteinExistence type="inferred from homology"/>
<comment type="caution">
    <text evidence="11">The sequence shown here is derived from an EMBL/GenBank/DDBJ whole genome shotgun (WGS) entry which is preliminary data.</text>
</comment>
<sequence length="375" mass="39603">MKTPEDILAQLVSFPSVVGTANHAIVEWIRAYLTELGAKVSVLPGPEGDRSNLFATIGPVDRPGLILSGHMDVVPAAEPTWTSDPFILRREGERLCGRGTSDMKGFLACALAALPAIASLPLSRPLHLAFSYDEEAGCCGVPHLISRLPDLCAKPEGCIVGEPSGLRAVRAHKGKAAARIEIIGRAGHSSRPDLGLNAIHAMAEIVAEAVRTADDMTAGPFDDNFEPPYSSLQVGTITGGQAVNIIPDRCTIELEARAVAGVDPARLLSGIKAKLEGLTERGFKTGWEILSAYPALSLKDDAPLAVLLRDLTGQEPLPAVSYGTEAGLYQAAGIDAIICGPGDIARAHKADEYIEIGELIACRNMIEALGQRLRA</sequence>
<keyword evidence="7" id="KW-0378">Hydrolase</keyword>
<dbReference type="CDD" id="cd03894">
    <property type="entry name" value="M20_ArgE"/>
    <property type="match status" value="1"/>
</dbReference>
<dbReference type="SUPFAM" id="SSF55031">
    <property type="entry name" value="Bacterial exopeptidase dimerisation domain"/>
    <property type="match status" value="1"/>
</dbReference>
<dbReference type="GO" id="GO:0008777">
    <property type="term" value="F:acetylornithine deacetylase activity"/>
    <property type="evidence" value="ECO:0007669"/>
    <property type="project" value="TreeGrafter"/>
</dbReference>
<evidence type="ECO:0000256" key="7">
    <source>
        <dbReference type="ARBA" id="ARBA00022801"/>
    </source>
</evidence>
<dbReference type="InterPro" id="IPR011650">
    <property type="entry name" value="Peptidase_M20_dimer"/>
</dbReference>
<dbReference type="Pfam" id="PF01546">
    <property type="entry name" value="Peptidase_M20"/>
    <property type="match status" value="1"/>
</dbReference>
<feature type="domain" description="Peptidase M20 dimerisation" evidence="10">
    <location>
        <begin position="171"/>
        <end position="277"/>
    </location>
</feature>
<evidence type="ECO:0000256" key="4">
    <source>
        <dbReference type="ARBA" id="ARBA00022571"/>
    </source>
</evidence>
<comment type="similarity">
    <text evidence="2">Belongs to the peptidase M20A family. ArgE subfamily.</text>
</comment>
<dbReference type="InterPro" id="IPR001261">
    <property type="entry name" value="ArgE/DapE_CS"/>
</dbReference>
<accession>A0A178XM89</accession>
<dbReference type="SUPFAM" id="SSF53187">
    <property type="entry name" value="Zn-dependent exopeptidases"/>
    <property type="match status" value="1"/>
</dbReference>
<evidence type="ECO:0000313" key="11">
    <source>
        <dbReference type="EMBL" id="OAP36360.1"/>
    </source>
</evidence>
<evidence type="ECO:0000256" key="8">
    <source>
        <dbReference type="ARBA" id="ARBA00022833"/>
    </source>
</evidence>
<evidence type="ECO:0000256" key="3">
    <source>
        <dbReference type="ARBA" id="ARBA00022490"/>
    </source>
</evidence>
<dbReference type="InterPro" id="IPR036264">
    <property type="entry name" value="Bact_exopeptidase_dim_dom"/>
</dbReference>
<dbReference type="RefSeq" id="WP_064243587.1">
    <property type="nucleotide sequence ID" value="NZ_LPUX01000064.1"/>
</dbReference>
<evidence type="ECO:0000256" key="2">
    <source>
        <dbReference type="ARBA" id="ARBA00005691"/>
    </source>
</evidence>